<keyword evidence="2" id="KW-0032">Aminotransferase</keyword>
<protein>
    <submittedName>
        <fullName evidence="8">GntR family transcriptional regulator</fullName>
    </submittedName>
</protein>
<dbReference type="InterPro" id="IPR036390">
    <property type="entry name" value="WH_DNA-bd_sf"/>
</dbReference>
<dbReference type="SUPFAM" id="SSF46785">
    <property type="entry name" value="Winged helix' DNA-binding domain"/>
    <property type="match status" value="1"/>
</dbReference>
<gene>
    <name evidence="8" type="ordered locus">TEH_22850</name>
</gene>
<dbReference type="InterPro" id="IPR015422">
    <property type="entry name" value="PyrdxlP-dep_Trfase_small"/>
</dbReference>
<reference evidence="8 9" key="1">
    <citation type="submission" date="2011-01" db="EMBL/GenBank/DDBJ databases">
        <title>Whole genome sequence of Tetragenococcus halophilus NBRC 12172.</title>
        <authorList>
            <person name="Nakazawa H."/>
            <person name="Omata S."/>
            <person name="Koga C."/>
            <person name="Watanabe Y."/>
            <person name="Katano Y."/>
            <person name="Ito N."/>
            <person name="Tsukatani N."/>
            <person name="Ankai A."/>
            <person name="Oguchi A."/>
            <person name="Fukui S."/>
            <person name="Yashiro I."/>
            <person name="Kamata S."/>
            <person name="Hashimoto Y."/>
            <person name="Yamazaki J."/>
            <person name="Taguchi H."/>
            <person name="Tanaka A."/>
            <person name="Koyama T."/>
            <person name="Ichige A."/>
            <person name="Hanya Y."/>
            <person name="Tanikawa S."/>
            <person name="Yamazaki S."/>
            <person name="Fujita N."/>
        </authorList>
    </citation>
    <scope>NUCLEOTIDE SEQUENCE [LARGE SCALE GENOMIC DNA]</scope>
    <source>
        <strain evidence="9">DSM 20338 / JCM 20259 / NCIMB 9735 / NBRC 12172</strain>
    </source>
</reference>
<dbReference type="InterPro" id="IPR051446">
    <property type="entry name" value="HTH_trans_reg/aminotransferase"/>
</dbReference>
<dbReference type="InterPro" id="IPR000524">
    <property type="entry name" value="Tscrpt_reg_HTH_GntR"/>
</dbReference>
<comment type="similarity">
    <text evidence="1">In the C-terminal section; belongs to the class-I pyridoxal-phosphate-dependent aminotransferase family.</text>
</comment>
<dbReference type="Pfam" id="PF00392">
    <property type="entry name" value="GntR"/>
    <property type="match status" value="1"/>
</dbReference>
<dbReference type="Pfam" id="PF00155">
    <property type="entry name" value="Aminotran_1_2"/>
    <property type="match status" value="1"/>
</dbReference>
<keyword evidence="6" id="KW-0804">Transcription</keyword>
<sequence length="475" mass="54647">MIIIWTIDKTKKEPYYQQLLRQIIASIQQTELTPGQRLPSERNLAQILQVNRSTVVHAFEELTSLGWLERKQGSGTHVTHGQWGNRQFAIYQWNALFSSPLLKEDPYITQIKNQKAAKKSLDLYTGDLSNDLIPDFEFPTMTWDQIIHEERQMTPTGYIPLKEQIAKRFFPDVSNHGQDLLITSGSTQGIFWLIQVLLNPGDTIATEDPSFLFSLPLFAARGVHLKGVVQNKEGIDCQALEELIQKKKIKLLYLNPNHQNPTGNSMSLKRRKEVLQICQKYHLPIIEDDVFRELNFGQALPSLKSLAPNQVIYLGSLSKIFSSSIKIGWLFAPKPLVKSLADAKQVMDNKTDLLPQLFATAALSQSNYKTQQQQLTTNLHDRSQAFTDTLQAFSQDWQFFPVSGGLYYWLSWRHQKLTRNDWQMFLRNNLLVAPSFLFSNHTSSMRVNYTPLDDKERLIFKQKLTLITEHLKKNG</sequence>
<dbReference type="EMBL" id="AP012046">
    <property type="protein sequence ID" value="BAK95612.1"/>
    <property type="molecule type" value="Genomic_DNA"/>
</dbReference>
<evidence type="ECO:0000256" key="2">
    <source>
        <dbReference type="ARBA" id="ARBA00022576"/>
    </source>
</evidence>
<dbReference type="PANTHER" id="PTHR46577">
    <property type="entry name" value="HTH-TYPE TRANSCRIPTIONAL REGULATORY PROTEIN GABR"/>
    <property type="match status" value="1"/>
</dbReference>
<dbReference type="GO" id="GO:0003700">
    <property type="term" value="F:DNA-binding transcription factor activity"/>
    <property type="evidence" value="ECO:0007669"/>
    <property type="project" value="InterPro"/>
</dbReference>
<dbReference type="PRINTS" id="PR00035">
    <property type="entry name" value="HTHGNTR"/>
</dbReference>
<dbReference type="PANTHER" id="PTHR46577:SF2">
    <property type="entry name" value="TRANSCRIPTIONAL REGULATORY PROTEIN"/>
    <property type="match status" value="1"/>
</dbReference>
<evidence type="ECO:0000259" key="7">
    <source>
        <dbReference type="PROSITE" id="PS50949"/>
    </source>
</evidence>
<dbReference type="Gene3D" id="1.10.10.10">
    <property type="entry name" value="Winged helix-like DNA-binding domain superfamily/Winged helix DNA-binding domain"/>
    <property type="match status" value="1"/>
</dbReference>
<dbReference type="InterPro" id="IPR004839">
    <property type="entry name" value="Aminotransferase_I/II_large"/>
</dbReference>
<dbReference type="InterPro" id="IPR015424">
    <property type="entry name" value="PyrdxlP-dep_Trfase"/>
</dbReference>
<keyword evidence="2" id="KW-0808">Transferase</keyword>
<evidence type="ECO:0000256" key="3">
    <source>
        <dbReference type="ARBA" id="ARBA00022898"/>
    </source>
</evidence>
<dbReference type="Gene3D" id="3.40.640.10">
    <property type="entry name" value="Type I PLP-dependent aspartate aminotransferase-like (Major domain)"/>
    <property type="match status" value="1"/>
</dbReference>
<dbReference type="CDD" id="cd07377">
    <property type="entry name" value="WHTH_GntR"/>
    <property type="match status" value="1"/>
</dbReference>
<dbReference type="InterPro" id="IPR015421">
    <property type="entry name" value="PyrdxlP-dep_Trfase_major"/>
</dbReference>
<evidence type="ECO:0000313" key="8">
    <source>
        <dbReference type="EMBL" id="BAK95612.1"/>
    </source>
</evidence>
<dbReference type="Gene3D" id="3.90.1150.10">
    <property type="entry name" value="Aspartate Aminotransferase, domain 1"/>
    <property type="match status" value="1"/>
</dbReference>
<name>A0AAN1VS00_TETHN</name>
<proteinExistence type="inferred from homology"/>
<dbReference type="PROSITE" id="PS50949">
    <property type="entry name" value="HTH_GNTR"/>
    <property type="match status" value="1"/>
</dbReference>
<keyword evidence="4" id="KW-0805">Transcription regulation</keyword>
<organism evidence="8 9">
    <name type="scientific">Tetragenococcus halophilus (strain DSM 20338 / JCM 20259 / NCIMB 9735 / NBRC 12172)</name>
    <name type="common">Pediococcus halophilus</name>
    <dbReference type="NCBI Taxonomy" id="945021"/>
    <lineage>
        <taxon>Bacteria</taxon>
        <taxon>Bacillati</taxon>
        <taxon>Bacillota</taxon>
        <taxon>Bacilli</taxon>
        <taxon>Lactobacillales</taxon>
        <taxon>Enterococcaceae</taxon>
        <taxon>Tetragenococcus</taxon>
    </lineage>
</organism>
<keyword evidence="3" id="KW-0663">Pyridoxal phosphate</keyword>
<dbReference type="SMART" id="SM00345">
    <property type="entry name" value="HTH_GNTR"/>
    <property type="match status" value="1"/>
</dbReference>
<dbReference type="CDD" id="cd00609">
    <property type="entry name" value="AAT_like"/>
    <property type="match status" value="1"/>
</dbReference>
<evidence type="ECO:0000256" key="6">
    <source>
        <dbReference type="ARBA" id="ARBA00023163"/>
    </source>
</evidence>
<evidence type="ECO:0000256" key="5">
    <source>
        <dbReference type="ARBA" id="ARBA00023125"/>
    </source>
</evidence>
<dbReference type="AlphaFoldDB" id="A0AAN1VS00"/>
<dbReference type="KEGG" id="thl:TEH_22850"/>
<evidence type="ECO:0000256" key="1">
    <source>
        <dbReference type="ARBA" id="ARBA00005384"/>
    </source>
</evidence>
<evidence type="ECO:0000256" key="4">
    <source>
        <dbReference type="ARBA" id="ARBA00023015"/>
    </source>
</evidence>
<dbReference type="Proteomes" id="UP000002663">
    <property type="component" value="Chromosome"/>
</dbReference>
<dbReference type="SUPFAM" id="SSF53383">
    <property type="entry name" value="PLP-dependent transferases"/>
    <property type="match status" value="1"/>
</dbReference>
<dbReference type="InterPro" id="IPR036388">
    <property type="entry name" value="WH-like_DNA-bd_sf"/>
</dbReference>
<dbReference type="GO" id="GO:0008483">
    <property type="term" value="F:transaminase activity"/>
    <property type="evidence" value="ECO:0007669"/>
    <property type="project" value="UniProtKB-KW"/>
</dbReference>
<dbReference type="GO" id="GO:0030170">
    <property type="term" value="F:pyridoxal phosphate binding"/>
    <property type="evidence" value="ECO:0007669"/>
    <property type="project" value="InterPro"/>
</dbReference>
<evidence type="ECO:0000313" key="9">
    <source>
        <dbReference type="Proteomes" id="UP000002663"/>
    </source>
</evidence>
<dbReference type="GO" id="GO:0003677">
    <property type="term" value="F:DNA binding"/>
    <property type="evidence" value="ECO:0007669"/>
    <property type="project" value="UniProtKB-KW"/>
</dbReference>
<dbReference type="RefSeq" id="WP_014125646.1">
    <property type="nucleotide sequence ID" value="NC_016052.1"/>
</dbReference>
<accession>A0AAN1VS00</accession>
<keyword evidence="5" id="KW-0238">DNA-binding</keyword>
<feature type="domain" description="HTH gntR-type" evidence="7">
    <location>
        <begin position="13"/>
        <end position="81"/>
    </location>
</feature>